<dbReference type="InterPro" id="IPR001431">
    <property type="entry name" value="Pept_M16_Zn_BS"/>
</dbReference>
<feature type="domain" description="Peptidase M16 N-terminal" evidence="3">
    <location>
        <begin position="14"/>
        <end position="159"/>
    </location>
</feature>
<accession>A0A426TW62</accession>
<dbReference type="AlphaFoldDB" id="A0A426TW62"/>
<dbReference type="GO" id="GO:0006508">
    <property type="term" value="P:proteolysis"/>
    <property type="evidence" value="ECO:0007669"/>
    <property type="project" value="InterPro"/>
</dbReference>
<dbReference type="Pfam" id="PF05193">
    <property type="entry name" value="Peptidase_M16_C"/>
    <property type="match status" value="1"/>
</dbReference>
<dbReference type="Pfam" id="PF00675">
    <property type="entry name" value="Peptidase_M16"/>
    <property type="match status" value="1"/>
</dbReference>
<dbReference type="GO" id="GO:0004222">
    <property type="term" value="F:metalloendopeptidase activity"/>
    <property type="evidence" value="ECO:0007669"/>
    <property type="project" value="InterPro"/>
</dbReference>
<dbReference type="GO" id="GO:0046872">
    <property type="term" value="F:metal ion binding"/>
    <property type="evidence" value="ECO:0007669"/>
    <property type="project" value="InterPro"/>
</dbReference>
<evidence type="ECO:0000256" key="2">
    <source>
        <dbReference type="RuleBase" id="RU004447"/>
    </source>
</evidence>
<dbReference type="SUPFAM" id="SSF63411">
    <property type="entry name" value="LuxS/MPP-like metallohydrolase"/>
    <property type="match status" value="2"/>
</dbReference>
<dbReference type="EMBL" id="RSAS01000591">
    <property type="protein sequence ID" value="RRR69750.1"/>
    <property type="molecule type" value="Genomic_DNA"/>
</dbReference>
<evidence type="ECO:0000313" key="5">
    <source>
        <dbReference type="EMBL" id="RRR69750.1"/>
    </source>
</evidence>
<dbReference type="InterPro" id="IPR011765">
    <property type="entry name" value="Pept_M16_N"/>
</dbReference>
<evidence type="ECO:0000256" key="1">
    <source>
        <dbReference type="ARBA" id="ARBA00007261"/>
    </source>
</evidence>
<reference evidence="5 6" key="1">
    <citation type="submission" date="2018-12" db="EMBL/GenBank/DDBJ databases">
        <title>Genome Sequence of Candidatus Viridilinea halotolerans isolated from saline sulfide-rich spring.</title>
        <authorList>
            <person name="Grouzdev D.S."/>
            <person name="Burganskaya E.I."/>
            <person name="Krutkina M.S."/>
            <person name="Sukhacheva M.V."/>
            <person name="Gorlenko V.M."/>
        </authorList>
    </citation>
    <scope>NUCLEOTIDE SEQUENCE [LARGE SCALE GENOMIC DNA]</scope>
    <source>
        <strain evidence="5">Chok-6</strain>
    </source>
</reference>
<dbReference type="InterPro" id="IPR050361">
    <property type="entry name" value="MPP/UQCRC_Complex"/>
</dbReference>
<dbReference type="Proteomes" id="UP000280307">
    <property type="component" value="Unassembled WGS sequence"/>
</dbReference>
<evidence type="ECO:0000259" key="4">
    <source>
        <dbReference type="Pfam" id="PF05193"/>
    </source>
</evidence>
<protein>
    <submittedName>
        <fullName evidence="5">Insulinase family protein</fullName>
    </submittedName>
</protein>
<feature type="domain" description="Peptidase M16 C-terminal" evidence="4">
    <location>
        <begin position="167"/>
        <end position="341"/>
    </location>
</feature>
<gene>
    <name evidence="5" type="ORF">EI684_14765</name>
</gene>
<proteinExistence type="inferred from homology"/>
<dbReference type="InterPro" id="IPR011249">
    <property type="entry name" value="Metalloenz_LuxS/M16"/>
</dbReference>
<comment type="caution">
    <text evidence="5">The sequence shown here is derived from an EMBL/GenBank/DDBJ whole genome shotgun (WGS) entry which is preliminary data.</text>
</comment>
<comment type="similarity">
    <text evidence="1 2">Belongs to the peptidase M16 family.</text>
</comment>
<dbReference type="PROSITE" id="PS00143">
    <property type="entry name" value="INSULINASE"/>
    <property type="match status" value="1"/>
</dbReference>
<sequence>MPEFFIAPGGLRLIVEELPHTYSVSLGCFIGAGARHEAPVRSGAAHFIEHMLFKGSQRYPTARTISQTIEGVGGLLNASTSYEATVYYAKVATIHFERSVQLLSDMLLHPLFELHEIEKERRVIIEELRGLQDAPGDWVHDMLQQTMWAQTPLGRDIAGNIETVSLLSRNDLAEFWQRHYNRSNIVISVAGKISAEQASAAVSAAFGNLSDGMPTASQPCPSPVAGPRLTLMSRDTEQGNFCLGLPGLAYNDPDRRPLQVLDSVLGGGMSSRLFQTLREDHGLAYHVGSYHNELSDVGMWVVYGSVEPEALRDAVALVLETLRELVRYGVTDEELAMVKEQVKGGLLLSLEDTWSVASRNGAHLLRYGQVMPVEQVVAEVEAVSAEDVRRVAARLMRNDLLHLAVIGPYSEEDARDLEALLAESF</sequence>
<name>A0A426TW62_9CHLR</name>
<evidence type="ECO:0000313" key="6">
    <source>
        <dbReference type="Proteomes" id="UP000280307"/>
    </source>
</evidence>
<dbReference type="PANTHER" id="PTHR11851">
    <property type="entry name" value="METALLOPROTEASE"/>
    <property type="match status" value="1"/>
</dbReference>
<evidence type="ECO:0000259" key="3">
    <source>
        <dbReference type="Pfam" id="PF00675"/>
    </source>
</evidence>
<dbReference type="PANTHER" id="PTHR11851:SF49">
    <property type="entry name" value="MITOCHONDRIAL-PROCESSING PEPTIDASE SUBUNIT ALPHA"/>
    <property type="match status" value="1"/>
</dbReference>
<dbReference type="InterPro" id="IPR007863">
    <property type="entry name" value="Peptidase_M16_C"/>
</dbReference>
<organism evidence="5 6">
    <name type="scientific">Candidatus Viridilinea halotolerans</name>
    <dbReference type="NCBI Taxonomy" id="2491704"/>
    <lineage>
        <taxon>Bacteria</taxon>
        <taxon>Bacillati</taxon>
        <taxon>Chloroflexota</taxon>
        <taxon>Chloroflexia</taxon>
        <taxon>Chloroflexales</taxon>
        <taxon>Chloroflexineae</taxon>
        <taxon>Oscillochloridaceae</taxon>
        <taxon>Candidatus Viridilinea</taxon>
    </lineage>
</organism>
<dbReference type="Gene3D" id="3.30.830.10">
    <property type="entry name" value="Metalloenzyme, LuxS/M16 peptidase-like"/>
    <property type="match status" value="2"/>
</dbReference>